<organism evidence="8 9">
    <name type="scientific">Rhodocista pekingensis</name>
    <dbReference type="NCBI Taxonomy" id="201185"/>
    <lineage>
        <taxon>Bacteria</taxon>
        <taxon>Pseudomonadati</taxon>
        <taxon>Pseudomonadota</taxon>
        <taxon>Alphaproteobacteria</taxon>
        <taxon>Rhodospirillales</taxon>
        <taxon>Azospirillaceae</taxon>
        <taxon>Rhodocista</taxon>
    </lineage>
</organism>
<name>A0ABW2KNS8_9PROT</name>
<dbReference type="EC" id="5.4.99.-" evidence="5"/>
<evidence type="ECO:0000256" key="2">
    <source>
        <dbReference type="ARBA" id="ARBA00023235"/>
    </source>
</evidence>
<keyword evidence="2 5" id="KW-0413">Isomerase</keyword>
<accession>A0ABW2KNS8</accession>
<evidence type="ECO:0000313" key="9">
    <source>
        <dbReference type="Proteomes" id="UP001596456"/>
    </source>
</evidence>
<feature type="compositionally biased region" description="Pro residues" evidence="6">
    <location>
        <begin position="70"/>
        <end position="80"/>
    </location>
</feature>
<evidence type="ECO:0000256" key="4">
    <source>
        <dbReference type="PROSITE-ProRule" id="PRU00182"/>
    </source>
</evidence>
<dbReference type="InterPro" id="IPR006224">
    <property type="entry name" value="PsdUridine_synth_RluA-like_CS"/>
</dbReference>
<dbReference type="SUPFAM" id="SSF55174">
    <property type="entry name" value="Alpha-L RNA-binding motif"/>
    <property type="match status" value="1"/>
</dbReference>
<comment type="function">
    <text evidence="5">Responsible for synthesis of pseudouridine from uracil.</text>
</comment>
<evidence type="ECO:0000256" key="5">
    <source>
        <dbReference type="RuleBase" id="RU362028"/>
    </source>
</evidence>
<dbReference type="Pfam" id="PF00849">
    <property type="entry name" value="PseudoU_synth_2"/>
    <property type="match status" value="1"/>
</dbReference>
<feature type="region of interest" description="Disordered" evidence="6">
    <location>
        <begin position="60"/>
        <end position="89"/>
    </location>
</feature>
<dbReference type="SMART" id="SM00363">
    <property type="entry name" value="S4"/>
    <property type="match status" value="1"/>
</dbReference>
<keyword evidence="4" id="KW-0694">RNA-binding</keyword>
<evidence type="ECO:0000313" key="8">
    <source>
        <dbReference type="EMBL" id="MFC7331548.1"/>
    </source>
</evidence>
<evidence type="ECO:0000256" key="3">
    <source>
        <dbReference type="ARBA" id="ARBA00036882"/>
    </source>
</evidence>
<dbReference type="PROSITE" id="PS01129">
    <property type="entry name" value="PSI_RLU"/>
    <property type="match status" value="1"/>
</dbReference>
<evidence type="ECO:0000256" key="1">
    <source>
        <dbReference type="ARBA" id="ARBA00010876"/>
    </source>
</evidence>
<dbReference type="GO" id="GO:0016853">
    <property type="term" value="F:isomerase activity"/>
    <property type="evidence" value="ECO:0007669"/>
    <property type="project" value="UniProtKB-KW"/>
</dbReference>
<dbReference type="Gene3D" id="3.10.290.10">
    <property type="entry name" value="RNA-binding S4 domain"/>
    <property type="match status" value="1"/>
</dbReference>
<dbReference type="InterPro" id="IPR006145">
    <property type="entry name" value="PsdUridine_synth_RsuA/RluA"/>
</dbReference>
<dbReference type="PROSITE" id="PS50889">
    <property type="entry name" value="S4"/>
    <property type="match status" value="1"/>
</dbReference>
<evidence type="ECO:0000256" key="6">
    <source>
        <dbReference type="SAM" id="MobiDB-lite"/>
    </source>
</evidence>
<dbReference type="Proteomes" id="UP001596456">
    <property type="component" value="Unassembled WGS sequence"/>
</dbReference>
<dbReference type="InterPro" id="IPR002942">
    <property type="entry name" value="S4_RNA-bd"/>
</dbReference>
<comment type="caution">
    <text evidence="8">The sequence shown here is derived from an EMBL/GenBank/DDBJ whole genome shotgun (WGS) entry which is preliminary data.</text>
</comment>
<gene>
    <name evidence="8" type="ORF">ACFQPS_00100</name>
</gene>
<proteinExistence type="inferred from homology"/>
<protein>
    <recommendedName>
        <fullName evidence="5">Pseudouridine synthase</fullName>
        <ecNumber evidence="5">5.4.99.-</ecNumber>
    </recommendedName>
</protein>
<comment type="catalytic activity">
    <reaction evidence="5">
        <text>a uridine in RNA = a pseudouridine in RNA</text>
        <dbReference type="Rhea" id="RHEA:48348"/>
        <dbReference type="Rhea" id="RHEA-COMP:12068"/>
        <dbReference type="Rhea" id="RHEA-COMP:12069"/>
        <dbReference type="ChEBI" id="CHEBI:65314"/>
        <dbReference type="ChEBI" id="CHEBI:65315"/>
    </reaction>
</comment>
<dbReference type="PANTHER" id="PTHR21600">
    <property type="entry name" value="MITOCHONDRIAL RNA PSEUDOURIDINE SYNTHASE"/>
    <property type="match status" value="1"/>
</dbReference>
<sequence length="336" mass="37480">MSESEKKQVETRLVGDDEGEVRLDRWFKRHYPLLSHIQLQKLLRTGQVRVDGKRAEASTRLLPGQSVRIPPLPDAPPPDAVRPKARPEVDERAAKELRARVLFRDHDVIVLDKPAGLATQGGTNQVKHLDAMLDALKFEAEGRPKLVHRLDKDTSGCLVLARSAAAAAKLTAAFRSREARKIYWAVTVGVPKPMKGRIDLPVAKEAGTRGERMTVDEDEGVHAITYYTVLEHAHKQAAFVALWPRTGRTHQLRVHMAALGTPILGDGKYAGQGAFLEGAGELPRQLHLHARRIILPHPRGGVIDVTAPLPKHMRPAWDYFGFEDKRKDDPFAELEF</sequence>
<dbReference type="PANTHER" id="PTHR21600:SF44">
    <property type="entry name" value="RIBOSOMAL LARGE SUBUNIT PSEUDOURIDINE SYNTHASE D"/>
    <property type="match status" value="1"/>
</dbReference>
<reference evidence="9" key="1">
    <citation type="journal article" date="2019" name="Int. J. Syst. Evol. Microbiol.">
        <title>The Global Catalogue of Microorganisms (GCM) 10K type strain sequencing project: providing services to taxonomists for standard genome sequencing and annotation.</title>
        <authorList>
            <consortium name="The Broad Institute Genomics Platform"/>
            <consortium name="The Broad Institute Genome Sequencing Center for Infectious Disease"/>
            <person name="Wu L."/>
            <person name="Ma J."/>
        </authorList>
    </citation>
    <scope>NUCLEOTIDE SEQUENCE [LARGE SCALE GENOMIC DNA]</scope>
    <source>
        <strain evidence="9">CGMCC 1.16275</strain>
    </source>
</reference>
<keyword evidence="9" id="KW-1185">Reference proteome</keyword>
<dbReference type="Gene3D" id="3.30.2350.10">
    <property type="entry name" value="Pseudouridine synthase"/>
    <property type="match status" value="1"/>
</dbReference>
<dbReference type="InterPro" id="IPR020103">
    <property type="entry name" value="PsdUridine_synth_cat_dom_sf"/>
</dbReference>
<dbReference type="InterPro" id="IPR006225">
    <property type="entry name" value="PsdUridine_synth_RluC/D"/>
</dbReference>
<evidence type="ECO:0000259" key="7">
    <source>
        <dbReference type="SMART" id="SM00363"/>
    </source>
</evidence>
<dbReference type="SUPFAM" id="SSF55120">
    <property type="entry name" value="Pseudouridine synthase"/>
    <property type="match status" value="1"/>
</dbReference>
<feature type="domain" description="RNA-binding S4" evidence="7">
    <location>
        <begin position="21"/>
        <end position="82"/>
    </location>
</feature>
<dbReference type="CDD" id="cd02869">
    <property type="entry name" value="PseudoU_synth_RluA_like"/>
    <property type="match status" value="1"/>
</dbReference>
<dbReference type="CDD" id="cd00165">
    <property type="entry name" value="S4"/>
    <property type="match status" value="1"/>
</dbReference>
<dbReference type="RefSeq" id="WP_377355389.1">
    <property type="nucleotide sequence ID" value="NZ_JBHTCM010000003.1"/>
</dbReference>
<comment type="catalytic activity">
    <reaction evidence="3">
        <text>uridine(1911/1915/1917) in 23S rRNA = pseudouridine(1911/1915/1917) in 23S rRNA</text>
        <dbReference type="Rhea" id="RHEA:42524"/>
        <dbReference type="Rhea" id="RHEA-COMP:10097"/>
        <dbReference type="Rhea" id="RHEA-COMP:10098"/>
        <dbReference type="ChEBI" id="CHEBI:65314"/>
        <dbReference type="ChEBI" id="CHEBI:65315"/>
        <dbReference type="EC" id="5.4.99.23"/>
    </reaction>
</comment>
<comment type="similarity">
    <text evidence="1 5">Belongs to the pseudouridine synthase RluA family.</text>
</comment>
<dbReference type="InterPro" id="IPR036986">
    <property type="entry name" value="S4_RNA-bd_sf"/>
</dbReference>
<dbReference type="NCBIfam" id="TIGR00005">
    <property type="entry name" value="rluA_subfam"/>
    <property type="match status" value="1"/>
</dbReference>
<dbReference type="EMBL" id="JBHTCM010000003">
    <property type="protein sequence ID" value="MFC7331548.1"/>
    <property type="molecule type" value="Genomic_DNA"/>
</dbReference>
<dbReference type="InterPro" id="IPR050188">
    <property type="entry name" value="RluA_PseudoU_synthase"/>
</dbReference>